<organism evidence="3 4">
    <name type="scientific">Caballeronia telluris</name>
    <dbReference type="NCBI Taxonomy" id="326475"/>
    <lineage>
        <taxon>Bacteria</taxon>
        <taxon>Pseudomonadati</taxon>
        <taxon>Pseudomonadota</taxon>
        <taxon>Betaproteobacteria</taxon>
        <taxon>Burkholderiales</taxon>
        <taxon>Burkholderiaceae</taxon>
        <taxon>Caballeronia</taxon>
    </lineage>
</organism>
<name>A0A158H0B9_9BURK</name>
<dbReference type="InterPro" id="IPR001789">
    <property type="entry name" value="Sig_transdc_resp-reg_receiver"/>
</dbReference>
<dbReference type="AlphaFoldDB" id="A0A158H0B9"/>
<sequence>MVHAHAIAGRCLARPMHADRLWTGPTRQPDPTRINVNNRAAEPSLARHALWNRKQTRVPANSRRVLLANADKALGESLSSLFALKGFSTDFALDVTSVRTIVRSWKPQVTFLDTRIGGCGNYALVRELRALNGDRSGVIIAMSSFLPEEPVRLLKEAGYDGHCRRPCAVWQMTDLLDEFFAPGPGSVR</sequence>
<dbReference type="STRING" id="326475.AWB66_01906"/>
<accession>A0A158H0B9</accession>
<feature type="domain" description="Response regulatory" evidence="2">
    <location>
        <begin position="64"/>
        <end position="180"/>
    </location>
</feature>
<dbReference type="PROSITE" id="PS50110">
    <property type="entry name" value="RESPONSE_REGULATORY"/>
    <property type="match status" value="1"/>
</dbReference>
<proteinExistence type="predicted"/>
<dbReference type="InterPro" id="IPR011006">
    <property type="entry name" value="CheY-like_superfamily"/>
</dbReference>
<dbReference type="GO" id="GO:0000160">
    <property type="term" value="P:phosphorelay signal transduction system"/>
    <property type="evidence" value="ECO:0007669"/>
    <property type="project" value="InterPro"/>
</dbReference>
<dbReference type="Proteomes" id="UP000054717">
    <property type="component" value="Unassembled WGS sequence"/>
</dbReference>
<comment type="caution">
    <text evidence="3">The sequence shown here is derived from an EMBL/GenBank/DDBJ whole genome shotgun (WGS) entry which is preliminary data.</text>
</comment>
<dbReference type="Gene3D" id="3.40.50.2300">
    <property type="match status" value="1"/>
</dbReference>
<protein>
    <submittedName>
        <fullName evidence="3">Response regulator receiver protein</fullName>
    </submittedName>
</protein>
<gene>
    <name evidence="3" type="ORF">AWB66_01906</name>
</gene>
<reference evidence="3" key="1">
    <citation type="submission" date="2016-01" db="EMBL/GenBank/DDBJ databases">
        <authorList>
            <person name="Peeters Charlotte."/>
        </authorList>
    </citation>
    <scope>NUCLEOTIDE SEQUENCE</scope>
    <source>
        <strain evidence="3">LMG 22936</strain>
    </source>
</reference>
<evidence type="ECO:0000313" key="3">
    <source>
        <dbReference type="EMBL" id="SAL37299.1"/>
    </source>
</evidence>
<evidence type="ECO:0000313" key="4">
    <source>
        <dbReference type="Proteomes" id="UP000054717"/>
    </source>
</evidence>
<feature type="modified residue" description="4-aspartylphosphate" evidence="1">
    <location>
        <position position="113"/>
    </location>
</feature>
<dbReference type="EMBL" id="FCNZ02000006">
    <property type="protein sequence ID" value="SAL37299.1"/>
    <property type="molecule type" value="Genomic_DNA"/>
</dbReference>
<keyword evidence="4" id="KW-1185">Reference proteome</keyword>
<evidence type="ECO:0000256" key="1">
    <source>
        <dbReference type="PROSITE-ProRule" id="PRU00169"/>
    </source>
</evidence>
<keyword evidence="1" id="KW-0597">Phosphoprotein</keyword>
<dbReference type="SMART" id="SM00448">
    <property type="entry name" value="REC"/>
    <property type="match status" value="1"/>
</dbReference>
<evidence type="ECO:0000259" key="2">
    <source>
        <dbReference type="PROSITE" id="PS50110"/>
    </source>
</evidence>
<dbReference type="SUPFAM" id="SSF52172">
    <property type="entry name" value="CheY-like"/>
    <property type="match status" value="1"/>
</dbReference>